<dbReference type="PROSITE" id="PS00522">
    <property type="entry name" value="DNA_POLYMERASE_X"/>
    <property type="match status" value="1"/>
</dbReference>
<dbReference type="PANTHER" id="PTHR11276">
    <property type="entry name" value="DNA POLYMERASE TYPE-X FAMILY MEMBER"/>
    <property type="match status" value="1"/>
</dbReference>
<comment type="caution">
    <text evidence="11">The sequence shown here is derived from an EMBL/GenBank/DDBJ whole genome shotgun (WGS) entry which is preliminary data.</text>
</comment>
<dbReference type="CDD" id="cd00141">
    <property type="entry name" value="NT_POLXc"/>
    <property type="match status" value="1"/>
</dbReference>
<dbReference type="SMART" id="SM00483">
    <property type="entry name" value="POLXc"/>
    <property type="match status" value="1"/>
</dbReference>
<evidence type="ECO:0000313" key="11">
    <source>
        <dbReference type="EMBL" id="KAL3425009.1"/>
    </source>
</evidence>
<feature type="domain" description="DNA-directed DNA polymerase X" evidence="10">
    <location>
        <begin position="296"/>
        <end position="657"/>
    </location>
</feature>
<dbReference type="Pfam" id="PF14791">
    <property type="entry name" value="DNA_pol_B_thumb"/>
    <property type="match status" value="1"/>
</dbReference>
<accession>A0ABR4PNT9</accession>
<comment type="catalytic activity">
    <reaction evidence="7 8">
        <text>DNA(n) + a 2'-deoxyribonucleoside 5'-triphosphate = DNA(n+1) + diphosphate</text>
        <dbReference type="Rhea" id="RHEA:22508"/>
        <dbReference type="Rhea" id="RHEA-COMP:17339"/>
        <dbReference type="Rhea" id="RHEA-COMP:17340"/>
        <dbReference type="ChEBI" id="CHEBI:33019"/>
        <dbReference type="ChEBI" id="CHEBI:61560"/>
        <dbReference type="ChEBI" id="CHEBI:173112"/>
        <dbReference type="EC" id="2.7.7.7"/>
    </reaction>
</comment>
<dbReference type="SUPFAM" id="SSF47802">
    <property type="entry name" value="DNA polymerase beta, N-terminal domain-like"/>
    <property type="match status" value="1"/>
</dbReference>
<keyword evidence="3 8" id="KW-0548">Nucleotidyltransferase</keyword>
<keyword evidence="12" id="KW-1185">Reference proteome</keyword>
<feature type="compositionally biased region" description="Polar residues" evidence="9">
    <location>
        <begin position="119"/>
        <end position="133"/>
    </location>
</feature>
<dbReference type="Gene3D" id="1.10.150.20">
    <property type="entry name" value="5' to 3' exonuclease, C-terminal subdomain"/>
    <property type="match status" value="1"/>
</dbReference>
<dbReference type="InterPro" id="IPR019843">
    <property type="entry name" value="DNA_pol-X_BS"/>
</dbReference>
<protein>
    <recommendedName>
        <fullName evidence="8">DNA polymerase</fullName>
        <ecNumber evidence="8">2.7.7.7</ecNumber>
    </recommendedName>
</protein>
<evidence type="ECO:0000256" key="1">
    <source>
        <dbReference type="ARBA" id="ARBA00008323"/>
    </source>
</evidence>
<dbReference type="InterPro" id="IPR029398">
    <property type="entry name" value="PolB_thumb"/>
</dbReference>
<dbReference type="InterPro" id="IPR027421">
    <property type="entry name" value="DNA_pol_lamdba_lyase_dom_sf"/>
</dbReference>
<dbReference type="InterPro" id="IPR010996">
    <property type="entry name" value="HHH_MUS81"/>
</dbReference>
<dbReference type="SUPFAM" id="SSF81585">
    <property type="entry name" value="PsbU/PolX domain-like"/>
    <property type="match status" value="1"/>
</dbReference>
<dbReference type="InterPro" id="IPR002008">
    <property type="entry name" value="DNA_pol_X_beta-like"/>
</dbReference>
<comment type="function">
    <text evidence="8">DNA polymerase that functions in several pathways of DNA repair. Involved in base excision repair (BER) responsible for repair of lesions that give rise to abasic (AP) sites in DNA. Also contributes to DNA double-strand break repair by non-homologous end joining and homologous recombination. Has both template-dependent and template-independent (terminal transferase) DNA polymerase activities. Has also a 5'-deoxyribose-5-phosphate lyase (dRP lyase) activity.</text>
</comment>
<dbReference type="Gene3D" id="3.30.210.10">
    <property type="entry name" value="DNA polymerase, thumb domain"/>
    <property type="match status" value="1"/>
</dbReference>
<evidence type="ECO:0000256" key="5">
    <source>
        <dbReference type="ARBA" id="ARBA00022932"/>
    </source>
</evidence>
<feature type="compositionally biased region" description="Acidic residues" evidence="9">
    <location>
        <begin position="109"/>
        <end position="118"/>
    </location>
</feature>
<evidence type="ECO:0000313" key="12">
    <source>
        <dbReference type="Proteomes" id="UP001629113"/>
    </source>
</evidence>
<dbReference type="Gene3D" id="1.10.150.110">
    <property type="entry name" value="DNA polymerase beta, N-terminal domain-like"/>
    <property type="match status" value="1"/>
</dbReference>
<keyword evidence="8" id="KW-0539">Nucleus</keyword>
<keyword evidence="2 8" id="KW-0808">Transferase</keyword>
<evidence type="ECO:0000256" key="8">
    <source>
        <dbReference type="RuleBase" id="RU366014"/>
    </source>
</evidence>
<dbReference type="Pfam" id="PF14792">
    <property type="entry name" value="DNA_pol_B_palm"/>
    <property type="match status" value="1"/>
</dbReference>
<name>A0ABR4PNT9_9HELO</name>
<dbReference type="InterPro" id="IPR022312">
    <property type="entry name" value="DNA_pol_X"/>
</dbReference>
<dbReference type="InterPro" id="IPR002054">
    <property type="entry name" value="DNA-dir_DNA_pol_X"/>
</dbReference>
<feature type="region of interest" description="Disordered" evidence="9">
    <location>
        <begin position="106"/>
        <end position="158"/>
    </location>
</feature>
<dbReference type="PRINTS" id="PR00869">
    <property type="entry name" value="DNAPOLX"/>
</dbReference>
<dbReference type="InterPro" id="IPR043519">
    <property type="entry name" value="NT_sf"/>
</dbReference>
<evidence type="ECO:0000259" key="10">
    <source>
        <dbReference type="SMART" id="SM00483"/>
    </source>
</evidence>
<feature type="compositionally biased region" description="Basic and acidic residues" evidence="9">
    <location>
        <begin position="146"/>
        <end position="155"/>
    </location>
</feature>
<keyword evidence="5 8" id="KW-0239">DNA-directed DNA polymerase</keyword>
<gene>
    <name evidence="11" type="ORF">PVAG01_04290</name>
</gene>
<comment type="subcellular location">
    <subcellularLocation>
        <location evidence="8">Nucleus</location>
    </subcellularLocation>
</comment>
<reference evidence="11 12" key="1">
    <citation type="submission" date="2024-06" db="EMBL/GenBank/DDBJ databases">
        <title>Complete genome of Phlyctema vagabunda strain 19-DSS-EL-015.</title>
        <authorList>
            <person name="Fiorenzani C."/>
        </authorList>
    </citation>
    <scope>NUCLEOTIDE SEQUENCE [LARGE SCALE GENOMIC DNA]</scope>
    <source>
        <strain evidence="11 12">19-DSS-EL-015</strain>
    </source>
</reference>
<comment type="similarity">
    <text evidence="1 8">Belongs to the DNA polymerase type-X family.</text>
</comment>
<organism evidence="11 12">
    <name type="scientific">Phlyctema vagabunda</name>
    <dbReference type="NCBI Taxonomy" id="108571"/>
    <lineage>
        <taxon>Eukaryota</taxon>
        <taxon>Fungi</taxon>
        <taxon>Dikarya</taxon>
        <taxon>Ascomycota</taxon>
        <taxon>Pezizomycotina</taxon>
        <taxon>Leotiomycetes</taxon>
        <taxon>Helotiales</taxon>
        <taxon>Dermateaceae</taxon>
        <taxon>Phlyctema</taxon>
    </lineage>
</organism>
<dbReference type="Pfam" id="PF10391">
    <property type="entry name" value="DNA_pol_lambd_f"/>
    <property type="match status" value="1"/>
</dbReference>
<dbReference type="PANTHER" id="PTHR11276:SF29">
    <property type="entry name" value="DNA POLYMERASE TYPE-X FAMILY PROTEIN POL4"/>
    <property type="match status" value="1"/>
</dbReference>
<dbReference type="Pfam" id="PF14716">
    <property type="entry name" value="HHH_8"/>
    <property type="match status" value="1"/>
</dbReference>
<dbReference type="PRINTS" id="PR00870">
    <property type="entry name" value="DNAPOLXBETA"/>
</dbReference>
<evidence type="ECO:0000256" key="9">
    <source>
        <dbReference type="SAM" id="MobiDB-lite"/>
    </source>
</evidence>
<evidence type="ECO:0000256" key="4">
    <source>
        <dbReference type="ARBA" id="ARBA00022763"/>
    </source>
</evidence>
<evidence type="ECO:0000256" key="6">
    <source>
        <dbReference type="ARBA" id="ARBA00023204"/>
    </source>
</evidence>
<evidence type="ECO:0000256" key="3">
    <source>
        <dbReference type="ARBA" id="ARBA00022695"/>
    </source>
</evidence>
<evidence type="ECO:0000256" key="7">
    <source>
        <dbReference type="ARBA" id="ARBA00049244"/>
    </source>
</evidence>
<dbReference type="EC" id="2.7.7.7" evidence="8"/>
<proteinExistence type="inferred from homology"/>
<keyword evidence="6 8" id="KW-0234">DNA repair</keyword>
<dbReference type="InterPro" id="IPR018944">
    <property type="entry name" value="DNA_pol_lambd_fingers_domain"/>
</dbReference>
<dbReference type="InterPro" id="IPR037160">
    <property type="entry name" value="DNA_Pol_thumb_sf"/>
</dbReference>
<keyword evidence="4 8" id="KW-0227">DNA damage</keyword>
<dbReference type="Gene3D" id="3.30.460.10">
    <property type="entry name" value="Beta Polymerase, domain 2"/>
    <property type="match status" value="1"/>
</dbReference>
<evidence type="ECO:0000256" key="2">
    <source>
        <dbReference type="ARBA" id="ARBA00022679"/>
    </source>
</evidence>
<sequence length="659" mass="74864">MAPTFPRIYLLKWRIPNDELLLLERKIPTLTYSIHEAQVVLGEVDKKERAAFELRKAKLWTEEITREQPLQVDSRTKRRRQYARQPGKRLRVEGLETGAREVITIDLSTDSDVDENTDSELSSGTRTPSKDTQSSPPPAFAASSGERQDSSRTELAEEQDAIDWGDTIKVLKVAWFKDSLEVGILLPVGPYLVYEGRVINQPTGTATESPVEKVKVNRTKSITSRAKVDAPLYLNQARVASKTWGISHKRSQQSITRPTHLLHQTTSEHEVVANLPDLPDWLHTKNSCERPTLLYSPNDPFLKQLKKIKQARRLDGNEVGVRAYSTIIASIAAYPFTITTVAEIRRLPGCDDKTAALYKEWKEYGRIQEVDEIDSDPKMAVLNEFWNTWGIADKTAIKLYNKGYRSLDDLVQYEWESLSRVQQIGVKYYDEFLEKIPRPEVEAIGAIILKHAQKVDSRFEMVIVGGYRRGKPESGDVDVILTHADEDVTSGFISGFVDKLGAAGWITHNLEMTDKNTQRGQEPLRWKGHTEATGSGFDTLDKALVVWQDLDWPTKEEDLASNPKMKNPNRHRRVDIIVTPWKTAGCAIIGWSGGTTFQRDLRLHCKARGLKFDSSGIRSRSDGRWMDFERGAHSLLDKEKKVFERLGLPWREPTERCTG</sequence>
<dbReference type="InterPro" id="IPR028207">
    <property type="entry name" value="DNA_pol_B_palm_palm"/>
</dbReference>
<dbReference type="EMBL" id="JBFCZG010000003">
    <property type="protein sequence ID" value="KAL3425009.1"/>
    <property type="molecule type" value="Genomic_DNA"/>
</dbReference>
<dbReference type="SUPFAM" id="SSF81301">
    <property type="entry name" value="Nucleotidyltransferase"/>
    <property type="match status" value="1"/>
</dbReference>
<dbReference type="Proteomes" id="UP001629113">
    <property type="component" value="Unassembled WGS sequence"/>
</dbReference>